<keyword evidence="1" id="KW-0812">Transmembrane</keyword>
<accession>A0AAW0PQ13</accession>
<evidence type="ECO:0000313" key="3">
    <source>
        <dbReference type="Proteomes" id="UP001460270"/>
    </source>
</evidence>
<keyword evidence="3" id="KW-1185">Reference proteome</keyword>
<reference evidence="3" key="1">
    <citation type="submission" date="2024-04" db="EMBL/GenBank/DDBJ databases">
        <title>Salinicola lusitanus LLJ914,a marine bacterium isolated from the Okinawa Trough.</title>
        <authorList>
            <person name="Li J."/>
        </authorList>
    </citation>
    <scope>NUCLEOTIDE SEQUENCE [LARGE SCALE GENOMIC DNA]</scope>
</reference>
<evidence type="ECO:0000313" key="2">
    <source>
        <dbReference type="EMBL" id="KAK7926158.1"/>
    </source>
</evidence>
<feature type="transmembrane region" description="Helical" evidence="1">
    <location>
        <begin position="12"/>
        <end position="32"/>
    </location>
</feature>
<organism evidence="2 3">
    <name type="scientific">Mugilogobius chulae</name>
    <name type="common">yellowstripe goby</name>
    <dbReference type="NCBI Taxonomy" id="88201"/>
    <lineage>
        <taxon>Eukaryota</taxon>
        <taxon>Metazoa</taxon>
        <taxon>Chordata</taxon>
        <taxon>Craniata</taxon>
        <taxon>Vertebrata</taxon>
        <taxon>Euteleostomi</taxon>
        <taxon>Actinopterygii</taxon>
        <taxon>Neopterygii</taxon>
        <taxon>Teleostei</taxon>
        <taxon>Neoteleostei</taxon>
        <taxon>Acanthomorphata</taxon>
        <taxon>Gobiaria</taxon>
        <taxon>Gobiiformes</taxon>
        <taxon>Gobioidei</taxon>
        <taxon>Gobiidae</taxon>
        <taxon>Gobionellinae</taxon>
        <taxon>Mugilogobius</taxon>
    </lineage>
</organism>
<evidence type="ECO:0000256" key="1">
    <source>
        <dbReference type="SAM" id="Phobius"/>
    </source>
</evidence>
<keyword evidence="1" id="KW-1133">Transmembrane helix</keyword>
<sequence length="119" mass="13225">MMFPLRLGIVGLWTGFLISAVGQSVFLVIYFYKLDWKKAMEEAQKRAGVISKDGFVNDNKEDNSAQVVHEETGQTSQVSSLSVKQLVVRRSFTVLLMIVILAAGVLISELLVKALHLEN</sequence>
<protein>
    <submittedName>
        <fullName evidence="2">Uncharacterized protein</fullName>
    </submittedName>
</protein>
<name>A0AAW0PQ13_9GOBI</name>
<comment type="caution">
    <text evidence="2">The sequence shown here is derived from an EMBL/GenBank/DDBJ whole genome shotgun (WGS) entry which is preliminary data.</text>
</comment>
<proteinExistence type="predicted"/>
<gene>
    <name evidence="2" type="ORF">WMY93_008468</name>
</gene>
<keyword evidence="1" id="KW-0472">Membrane</keyword>
<dbReference type="AlphaFoldDB" id="A0AAW0PQ13"/>
<dbReference type="EMBL" id="JBBPFD010000005">
    <property type="protein sequence ID" value="KAK7926158.1"/>
    <property type="molecule type" value="Genomic_DNA"/>
</dbReference>
<feature type="transmembrane region" description="Helical" evidence="1">
    <location>
        <begin position="92"/>
        <end position="112"/>
    </location>
</feature>
<dbReference type="Proteomes" id="UP001460270">
    <property type="component" value="Unassembled WGS sequence"/>
</dbReference>